<organism evidence="3 4">
    <name type="scientific">Neobacillus paridis</name>
    <dbReference type="NCBI Taxonomy" id="2803862"/>
    <lineage>
        <taxon>Bacteria</taxon>
        <taxon>Bacillati</taxon>
        <taxon>Bacillota</taxon>
        <taxon>Bacilli</taxon>
        <taxon>Bacillales</taxon>
        <taxon>Bacillaceae</taxon>
        <taxon>Neobacillus</taxon>
    </lineage>
</organism>
<sequence>MRYETIKSVILTILVLVSILLTWNLWTYQPDYETMKSRNYVNEVTLSKKQEVKKIIRPDLAMFHINGKHYGTYNDGELEKVIKELSKWTFFDLKNYTDKVNNFNQLVHGSGNAEIIFPDEVPIELYRSVLNIKQRKVPSFNFDRIVINVEHSEKENGIVYFVSSKNRDVYISNISLANLNAFYRSFFKNGDEYPVYFAYNPTNTRTIFLPKNETKMIMYKYVPKTLDSEEFKEALFSDPSFVKKSILTNGEEYTNDSSKLTIINDKNMLSYVNPTAEDNYTENAYDLVKRSIDFVNEHGGWTDQFRYAAKDEYKRMVTFRLYSKDGLPVFNDVGLSEITEVWGRNELNKYIRPNISLELQLTTEAKSVISSSGYEALEMVKDRPNYKPELLEQIVLGYHMEKDPEGSKLILLKPAWYYRYDNQWEMITTKDGGGPGHGLE</sequence>
<evidence type="ECO:0000313" key="3">
    <source>
        <dbReference type="EMBL" id="MBL4953357.1"/>
    </source>
</evidence>
<evidence type="ECO:0000313" key="4">
    <source>
        <dbReference type="Proteomes" id="UP000623967"/>
    </source>
</evidence>
<feature type="transmembrane region" description="Helical" evidence="1">
    <location>
        <begin position="9"/>
        <end position="26"/>
    </location>
</feature>
<keyword evidence="1" id="KW-1133">Transmembrane helix</keyword>
<comment type="caution">
    <text evidence="3">The sequence shown here is derived from an EMBL/GenBank/DDBJ whole genome shotgun (WGS) entry which is preliminary data.</text>
</comment>
<evidence type="ECO:0000259" key="2">
    <source>
        <dbReference type="Pfam" id="PF07435"/>
    </source>
</evidence>
<gene>
    <name evidence="3" type="ORF">JK635_14180</name>
</gene>
<dbReference type="CDD" id="cd15787">
    <property type="entry name" value="YycH_N"/>
    <property type="match status" value="1"/>
</dbReference>
<dbReference type="Proteomes" id="UP000623967">
    <property type="component" value="Unassembled WGS sequence"/>
</dbReference>
<keyword evidence="1" id="KW-0812">Transmembrane</keyword>
<accession>A0ABS1TQ11</accession>
<proteinExistence type="predicted"/>
<name>A0ABS1TQ11_9BACI</name>
<reference evidence="3 4" key="1">
    <citation type="submission" date="2021-01" db="EMBL/GenBank/DDBJ databases">
        <title>Genome public.</title>
        <authorList>
            <person name="Liu C."/>
            <person name="Sun Q."/>
        </authorList>
    </citation>
    <scope>NUCLEOTIDE SEQUENCE [LARGE SCALE GENOMIC DNA]</scope>
    <source>
        <strain evidence="3 4">YIM B02564</strain>
    </source>
</reference>
<dbReference type="Gene3D" id="3.30.310.160">
    <property type="entry name" value="YycH protein, domain 2"/>
    <property type="match status" value="1"/>
</dbReference>
<evidence type="ECO:0000256" key="1">
    <source>
        <dbReference type="SAM" id="Phobius"/>
    </source>
</evidence>
<dbReference type="Gene3D" id="3.10.450.310">
    <property type="match status" value="1"/>
</dbReference>
<keyword evidence="1" id="KW-0472">Membrane</keyword>
<protein>
    <recommendedName>
        <fullName evidence="2">Regulatory protein YycH domain-containing protein</fullName>
    </recommendedName>
</protein>
<dbReference type="EMBL" id="JAESWB010000181">
    <property type="protein sequence ID" value="MBL4953357.1"/>
    <property type="molecule type" value="Genomic_DNA"/>
</dbReference>
<dbReference type="InterPro" id="IPR042274">
    <property type="entry name" value="YycH/YycI_2"/>
</dbReference>
<feature type="domain" description="Regulatory protein YycH" evidence="2">
    <location>
        <begin position="4"/>
        <end position="429"/>
    </location>
</feature>
<dbReference type="InterPro" id="IPR009996">
    <property type="entry name" value="YycH"/>
</dbReference>
<dbReference type="Pfam" id="PF07435">
    <property type="entry name" value="YycH"/>
    <property type="match status" value="1"/>
</dbReference>
<keyword evidence="4" id="KW-1185">Reference proteome</keyword>
<dbReference type="RefSeq" id="WP_202654607.1">
    <property type="nucleotide sequence ID" value="NZ_JAESWB010000181.1"/>
</dbReference>